<dbReference type="InterPro" id="IPR036629">
    <property type="entry name" value="YjbJ_sf"/>
</dbReference>
<reference evidence="2" key="1">
    <citation type="journal article" date="2020" name="Fungal Divers.">
        <title>Resolving the Mortierellaceae phylogeny through synthesis of multi-gene phylogenetics and phylogenomics.</title>
        <authorList>
            <person name="Vandepol N."/>
            <person name="Liber J."/>
            <person name="Desiro A."/>
            <person name="Na H."/>
            <person name="Kennedy M."/>
            <person name="Barry K."/>
            <person name="Grigoriev I.V."/>
            <person name="Miller A.N."/>
            <person name="O'Donnell K."/>
            <person name="Stajich J.E."/>
            <person name="Bonito G."/>
        </authorList>
    </citation>
    <scope>NUCLEOTIDE SEQUENCE</scope>
    <source>
        <strain evidence="2">NRRL 6426</strain>
    </source>
</reference>
<sequence length="97" mass="9893">MSNISEKVSNTANSYIGGAKQTIGETIGNNNLAASGAQQKAQADAAAQAATAKAHTEGLGHKAKGEVQQNVGSLTGNTSMEARGHANEVRGDMQRNV</sequence>
<feature type="region of interest" description="Disordered" evidence="1">
    <location>
        <begin position="46"/>
        <end position="97"/>
    </location>
</feature>
<dbReference type="EMBL" id="JAAAUQ010000394">
    <property type="protein sequence ID" value="KAF9150660.1"/>
    <property type="molecule type" value="Genomic_DNA"/>
</dbReference>
<name>A0A9P5VB92_9FUNG</name>
<feature type="compositionally biased region" description="Polar residues" evidence="1">
    <location>
        <begin position="67"/>
        <end position="80"/>
    </location>
</feature>
<feature type="compositionally biased region" description="Basic and acidic residues" evidence="1">
    <location>
        <begin position="82"/>
        <end position="97"/>
    </location>
</feature>
<keyword evidence="3" id="KW-1185">Reference proteome</keyword>
<accession>A0A9P5VB92</accession>
<organism evidence="2 3">
    <name type="scientific">Linnemannia schmuckeri</name>
    <dbReference type="NCBI Taxonomy" id="64567"/>
    <lineage>
        <taxon>Eukaryota</taxon>
        <taxon>Fungi</taxon>
        <taxon>Fungi incertae sedis</taxon>
        <taxon>Mucoromycota</taxon>
        <taxon>Mortierellomycotina</taxon>
        <taxon>Mortierellomycetes</taxon>
        <taxon>Mortierellales</taxon>
        <taxon>Mortierellaceae</taxon>
        <taxon>Linnemannia</taxon>
    </lineage>
</organism>
<comment type="caution">
    <text evidence="2">The sequence shown here is derived from an EMBL/GenBank/DDBJ whole genome shotgun (WGS) entry which is preliminary data.</text>
</comment>
<dbReference type="Proteomes" id="UP000748756">
    <property type="component" value="Unassembled WGS sequence"/>
</dbReference>
<evidence type="ECO:0000313" key="2">
    <source>
        <dbReference type="EMBL" id="KAF9150660.1"/>
    </source>
</evidence>
<evidence type="ECO:0008006" key="4">
    <source>
        <dbReference type="Google" id="ProtNLM"/>
    </source>
</evidence>
<gene>
    <name evidence="2" type="ORF">BG015_007506</name>
</gene>
<feature type="compositionally biased region" description="Basic and acidic residues" evidence="1">
    <location>
        <begin position="54"/>
        <end position="65"/>
    </location>
</feature>
<proteinExistence type="predicted"/>
<evidence type="ECO:0000313" key="3">
    <source>
        <dbReference type="Proteomes" id="UP000748756"/>
    </source>
</evidence>
<dbReference type="OrthoDB" id="9999611at2759"/>
<dbReference type="SUPFAM" id="SSF69047">
    <property type="entry name" value="Hypothetical protein YjbJ"/>
    <property type="match status" value="1"/>
</dbReference>
<evidence type="ECO:0000256" key="1">
    <source>
        <dbReference type="SAM" id="MobiDB-lite"/>
    </source>
</evidence>
<protein>
    <recommendedName>
        <fullName evidence="4">CsbD-like domain-containing protein</fullName>
    </recommendedName>
</protein>
<dbReference type="AlphaFoldDB" id="A0A9P5VB92"/>